<evidence type="ECO:0000256" key="3">
    <source>
        <dbReference type="ARBA" id="ARBA00022692"/>
    </source>
</evidence>
<evidence type="ECO:0000313" key="9">
    <source>
        <dbReference type="EMBL" id="OMO72326.1"/>
    </source>
</evidence>
<feature type="transmembrane region" description="Helical" evidence="7">
    <location>
        <begin position="64"/>
        <end position="85"/>
    </location>
</feature>
<evidence type="ECO:0000256" key="2">
    <source>
        <dbReference type="ARBA" id="ARBA00009096"/>
    </source>
</evidence>
<gene>
    <name evidence="9" type="ORF">COLO4_27697</name>
</gene>
<evidence type="ECO:0000313" key="10">
    <source>
        <dbReference type="Proteomes" id="UP000187203"/>
    </source>
</evidence>
<evidence type="ECO:0000256" key="5">
    <source>
        <dbReference type="ARBA" id="ARBA00022989"/>
    </source>
</evidence>
<feature type="domain" description="EXPERA" evidence="8">
    <location>
        <begin position="8"/>
        <end position="140"/>
    </location>
</feature>
<dbReference type="InterPro" id="IPR016964">
    <property type="entry name" value="Sigma2_recept"/>
</dbReference>
<dbReference type="AlphaFoldDB" id="A0A1R3HPJ3"/>
<dbReference type="PANTHER" id="PTHR31204:SF1">
    <property type="entry name" value="SIGMA INTRACELLULAR RECEPTOR 2"/>
    <property type="match status" value="1"/>
</dbReference>
<dbReference type="OrthoDB" id="433124at2759"/>
<keyword evidence="3 7" id="KW-0812">Transmembrane</keyword>
<dbReference type="InterPro" id="IPR051987">
    <property type="entry name" value="Sigma-2_receptor-like"/>
</dbReference>
<keyword evidence="10" id="KW-1185">Reference proteome</keyword>
<dbReference type="PROSITE" id="PS51751">
    <property type="entry name" value="EXPERA"/>
    <property type="match status" value="1"/>
</dbReference>
<feature type="transmembrane region" description="Helical" evidence="7">
    <location>
        <begin position="128"/>
        <end position="149"/>
    </location>
</feature>
<evidence type="ECO:0000256" key="4">
    <source>
        <dbReference type="ARBA" id="ARBA00022824"/>
    </source>
</evidence>
<dbReference type="STRING" id="93759.A0A1R3HPJ3"/>
<keyword evidence="6 7" id="KW-0472">Membrane</keyword>
<keyword evidence="5 7" id="KW-1133">Transmembrane helix</keyword>
<feature type="transmembrane region" description="Helical" evidence="7">
    <location>
        <begin position="97"/>
        <end position="116"/>
    </location>
</feature>
<comment type="caution">
    <text evidence="9">The sequence shown here is derived from an EMBL/GenBank/DDBJ whole genome shotgun (WGS) entry which is preliminary data.</text>
</comment>
<dbReference type="Pfam" id="PF05241">
    <property type="entry name" value="EBP"/>
    <property type="match status" value="1"/>
</dbReference>
<organism evidence="9 10">
    <name type="scientific">Corchorus olitorius</name>
    <dbReference type="NCBI Taxonomy" id="93759"/>
    <lineage>
        <taxon>Eukaryota</taxon>
        <taxon>Viridiplantae</taxon>
        <taxon>Streptophyta</taxon>
        <taxon>Embryophyta</taxon>
        <taxon>Tracheophyta</taxon>
        <taxon>Spermatophyta</taxon>
        <taxon>Magnoliopsida</taxon>
        <taxon>eudicotyledons</taxon>
        <taxon>Gunneridae</taxon>
        <taxon>Pentapetalae</taxon>
        <taxon>rosids</taxon>
        <taxon>malvids</taxon>
        <taxon>Malvales</taxon>
        <taxon>Malvaceae</taxon>
        <taxon>Grewioideae</taxon>
        <taxon>Apeibeae</taxon>
        <taxon>Corchorus</taxon>
    </lineage>
</organism>
<dbReference type="GO" id="GO:0005789">
    <property type="term" value="C:endoplasmic reticulum membrane"/>
    <property type="evidence" value="ECO:0007669"/>
    <property type="project" value="UniProtKB-SubCell"/>
</dbReference>
<dbReference type="PANTHER" id="PTHR31204">
    <property type="entry name" value="SIGMA INTRACELLULAR RECEPTOR 2"/>
    <property type="match status" value="1"/>
</dbReference>
<reference evidence="10" key="1">
    <citation type="submission" date="2013-09" db="EMBL/GenBank/DDBJ databases">
        <title>Corchorus olitorius genome sequencing.</title>
        <authorList>
            <person name="Alam M."/>
            <person name="Haque M.S."/>
            <person name="Islam M.S."/>
            <person name="Emdad E.M."/>
            <person name="Islam M.M."/>
            <person name="Ahmed B."/>
            <person name="Halim A."/>
            <person name="Hossen Q.M.M."/>
            <person name="Hossain M.Z."/>
            <person name="Ahmed R."/>
            <person name="Khan M.M."/>
            <person name="Islam R."/>
            <person name="Rashid M.M."/>
            <person name="Khan S.A."/>
            <person name="Rahman M.S."/>
            <person name="Alam M."/>
            <person name="Yahiya A.S."/>
            <person name="Khan M.S."/>
            <person name="Azam M.S."/>
            <person name="Haque T."/>
            <person name="Lashkar M.Z.H."/>
            <person name="Akhand A.I."/>
            <person name="Morshed G."/>
            <person name="Roy S."/>
            <person name="Uddin K.S."/>
            <person name="Rabeya T."/>
            <person name="Hossain A.S."/>
            <person name="Chowdhury A."/>
            <person name="Snigdha A.R."/>
            <person name="Mortoza M.S."/>
            <person name="Matin S.A."/>
            <person name="Hoque S.M.E."/>
            <person name="Islam M.K."/>
            <person name="Roy D.K."/>
            <person name="Haider R."/>
            <person name="Moosa M.M."/>
            <person name="Elias S.M."/>
            <person name="Hasan A.M."/>
            <person name="Jahan S."/>
            <person name="Shafiuddin M."/>
            <person name="Mahmood N."/>
            <person name="Shommy N.S."/>
        </authorList>
    </citation>
    <scope>NUCLEOTIDE SEQUENCE [LARGE SCALE GENOMIC DNA]</scope>
    <source>
        <strain evidence="10">cv. O-4</strain>
    </source>
</reference>
<keyword evidence="4" id="KW-0256">Endoplasmic reticulum</keyword>
<dbReference type="EMBL" id="AWUE01019666">
    <property type="protein sequence ID" value="OMO72326.1"/>
    <property type="molecule type" value="Genomic_DNA"/>
</dbReference>
<evidence type="ECO:0000259" key="8">
    <source>
        <dbReference type="PROSITE" id="PS51751"/>
    </source>
</evidence>
<dbReference type="PIRSF" id="PIRSF031032">
    <property type="entry name" value="TMP_97_prd"/>
    <property type="match status" value="1"/>
</dbReference>
<dbReference type="InterPro" id="IPR033118">
    <property type="entry name" value="EXPERA"/>
</dbReference>
<comment type="similarity">
    <text evidence="2">Belongs to the TMEM97/sigma-2 receptor family.</text>
</comment>
<comment type="subcellular location">
    <subcellularLocation>
        <location evidence="1">Endoplasmic reticulum membrane</location>
        <topology evidence="1">Multi-pass membrane protein</topology>
    </subcellularLocation>
</comment>
<name>A0A1R3HPJ3_9ROSI</name>
<evidence type="ECO:0000256" key="7">
    <source>
        <dbReference type="PIRNR" id="PIRNR031032"/>
    </source>
</evidence>
<accession>A0A1R3HPJ3</accession>
<feature type="transmembrane region" description="Helical" evidence="7">
    <location>
        <begin position="7"/>
        <end position="26"/>
    </location>
</feature>
<sequence length="169" mass="18684">MGALCKLVDAIVLLMFVLILVLGPLIDSQAILPETIFPEILVRLRNWFAVEFQDFLMLEKPPSYVALVWLALLFQWPLALLNVYGLLTSKPWFNTTCLIFGASYITSTSVVLGEMLGSQKASDTLLMLYSPFMGFSVLAFLRGLIPLLCKAATPTSAIKGPALVRKKKT</sequence>
<protein>
    <submittedName>
        <fullName evidence="9">Transmembrane protein 6/97</fullName>
    </submittedName>
</protein>
<dbReference type="Proteomes" id="UP000187203">
    <property type="component" value="Unassembled WGS sequence"/>
</dbReference>
<evidence type="ECO:0000256" key="6">
    <source>
        <dbReference type="ARBA" id="ARBA00023136"/>
    </source>
</evidence>
<evidence type="ECO:0000256" key="1">
    <source>
        <dbReference type="ARBA" id="ARBA00004477"/>
    </source>
</evidence>
<proteinExistence type="inferred from homology"/>